<dbReference type="InterPro" id="IPR037914">
    <property type="entry name" value="SpoVT-AbrB_sf"/>
</dbReference>
<comment type="caution">
    <text evidence="4">The sequence shown here is derived from an EMBL/GenBank/DDBJ whole genome shotgun (WGS) entry which is preliminary data.</text>
</comment>
<evidence type="ECO:0000256" key="2">
    <source>
        <dbReference type="PROSITE-ProRule" id="PRU01076"/>
    </source>
</evidence>
<dbReference type="NCBIfam" id="NF040493">
    <property type="entry name" value="TA_anti_VapB"/>
    <property type="match status" value="1"/>
</dbReference>
<keyword evidence="5" id="KW-1185">Reference proteome</keyword>
<dbReference type="PANTHER" id="PTHR37550">
    <property type="entry name" value="ANTITOXIN VAPB1"/>
    <property type="match status" value="1"/>
</dbReference>
<evidence type="ECO:0000256" key="1">
    <source>
        <dbReference type="ARBA" id="ARBA00007924"/>
    </source>
</evidence>
<dbReference type="SUPFAM" id="SSF89447">
    <property type="entry name" value="AbrB/MazE/MraZ-like"/>
    <property type="match status" value="1"/>
</dbReference>
<dbReference type="GO" id="GO:0003677">
    <property type="term" value="F:DNA binding"/>
    <property type="evidence" value="ECO:0007669"/>
    <property type="project" value="UniProtKB-KW"/>
</dbReference>
<evidence type="ECO:0000313" key="5">
    <source>
        <dbReference type="Proteomes" id="UP001501353"/>
    </source>
</evidence>
<dbReference type="PROSITE" id="PS51740">
    <property type="entry name" value="SPOVT_ABRB"/>
    <property type="match status" value="1"/>
</dbReference>
<dbReference type="SMART" id="SM00966">
    <property type="entry name" value="SpoVT_AbrB"/>
    <property type="match status" value="1"/>
</dbReference>
<dbReference type="InterPro" id="IPR007159">
    <property type="entry name" value="SpoVT-AbrB_dom"/>
</dbReference>
<gene>
    <name evidence="4" type="ORF">GCM10022212_00650</name>
</gene>
<dbReference type="PANTHER" id="PTHR37550:SF3">
    <property type="entry name" value="ANTITOXIN VAPB1"/>
    <property type="match status" value="1"/>
</dbReference>
<reference evidence="5" key="1">
    <citation type="journal article" date="2019" name="Int. J. Syst. Evol. Microbiol.">
        <title>The Global Catalogue of Microorganisms (GCM) 10K type strain sequencing project: providing services to taxonomists for standard genome sequencing and annotation.</title>
        <authorList>
            <consortium name="The Broad Institute Genomics Platform"/>
            <consortium name="The Broad Institute Genome Sequencing Center for Infectious Disease"/>
            <person name="Wu L."/>
            <person name="Ma J."/>
        </authorList>
    </citation>
    <scope>NUCLEOTIDE SEQUENCE [LARGE SCALE GENOMIC DNA]</scope>
    <source>
        <strain evidence="5">JCM 16673</strain>
    </source>
</reference>
<dbReference type="Proteomes" id="UP001501353">
    <property type="component" value="Unassembled WGS sequence"/>
</dbReference>
<feature type="domain" description="SpoVT-AbrB" evidence="3">
    <location>
        <begin position="5"/>
        <end position="47"/>
    </location>
</feature>
<proteinExistence type="inferred from homology"/>
<dbReference type="InterPro" id="IPR047976">
    <property type="entry name" value="Anti_VapB2-like"/>
</dbReference>
<name>A0ABP7SGI2_9BURK</name>
<dbReference type="RefSeq" id="WP_344761179.1">
    <property type="nucleotide sequence ID" value="NZ_BAAAZE010000001.1"/>
</dbReference>
<dbReference type="EMBL" id="BAAAZE010000001">
    <property type="protein sequence ID" value="GAA4011456.1"/>
    <property type="molecule type" value="Genomic_DNA"/>
</dbReference>
<dbReference type="InterPro" id="IPR051734">
    <property type="entry name" value="VapB_TA_antitoxins"/>
</dbReference>
<organism evidence="4 5">
    <name type="scientific">Actimicrobium antarcticum</name>
    <dbReference type="NCBI Taxonomy" id="1051899"/>
    <lineage>
        <taxon>Bacteria</taxon>
        <taxon>Pseudomonadati</taxon>
        <taxon>Pseudomonadota</taxon>
        <taxon>Betaproteobacteria</taxon>
        <taxon>Burkholderiales</taxon>
        <taxon>Oxalobacteraceae</taxon>
        <taxon>Actimicrobium</taxon>
    </lineage>
</organism>
<keyword evidence="2 4" id="KW-0238">DNA-binding</keyword>
<evidence type="ECO:0000259" key="3">
    <source>
        <dbReference type="PROSITE" id="PS51740"/>
    </source>
</evidence>
<dbReference type="Pfam" id="PF04014">
    <property type="entry name" value="MazE_antitoxin"/>
    <property type="match status" value="1"/>
</dbReference>
<protein>
    <submittedName>
        <fullName evidence="4">AbrB/MazE/SpoVT family DNA-binding domain-containing protein</fullName>
    </submittedName>
</protein>
<evidence type="ECO:0000313" key="4">
    <source>
        <dbReference type="EMBL" id="GAA4011456.1"/>
    </source>
</evidence>
<accession>A0ABP7SGI2</accession>
<sequence length="80" mass="9103">MSSTAKLFTTGRSQAVRLPKEFRFQGTEVFIRRNLATGEVVLSPKPTSWQEFFALADHTVIPSDFLADRDDLPAEERDLF</sequence>
<comment type="similarity">
    <text evidence="1">Belongs to the VapB family.</text>
</comment>
<dbReference type="Gene3D" id="2.10.260.10">
    <property type="match status" value="1"/>
</dbReference>